<evidence type="ECO:0000313" key="3">
    <source>
        <dbReference type="EMBL" id="KAH0226877.1"/>
    </source>
</evidence>
<reference evidence="3" key="1">
    <citation type="journal article" date="2021" name="J Fungi (Basel)">
        <title>Virulence traits and population genomics of the black yeast Aureobasidium melanogenum.</title>
        <authorList>
            <person name="Cernosa A."/>
            <person name="Sun X."/>
            <person name="Gostincar C."/>
            <person name="Fang C."/>
            <person name="Gunde-Cimerman N."/>
            <person name="Song Z."/>
        </authorList>
    </citation>
    <scope>NUCLEOTIDE SEQUENCE</scope>
    <source>
        <strain evidence="3">EXF-8016</strain>
    </source>
</reference>
<dbReference type="AlphaFoldDB" id="A0A9P8GML3"/>
<dbReference type="Gene3D" id="3.30.710.10">
    <property type="entry name" value="Potassium Channel Kv1.1, Chain A"/>
    <property type="match status" value="1"/>
</dbReference>
<dbReference type="EMBL" id="JAHFYH010000011">
    <property type="protein sequence ID" value="KAH0226877.1"/>
    <property type="molecule type" value="Genomic_DNA"/>
</dbReference>
<sequence>MSTSSTPSQTVGSAGRAVSTPNRWPSRKLYKETVSLLVGPNKAKYNLHKDLLCFYSDFFRAAFEGSFKEADEGKIELPDVKIDVFEAFQVWLYSHSLRDGDNNKDSSGCPQLLACRTLAHLWAFGDKYQIPLLRNDSLDALLEKLEEKNRFDVTVVHIAYQNTMQGSPLRRLAIDLCVFKMAHQSDEWTIFKESDYPNWSVDALVDFARCMSNAWQLKLPWRILPLRDKCHYHIHAAGERC</sequence>
<dbReference type="Proteomes" id="UP000767238">
    <property type="component" value="Unassembled WGS sequence"/>
</dbReference>
<dbReference type="Pfam" id="PF00651">
    <property type="entry name" value="BTB"/>
    <property type="match status" value="1"/>
</dbReference>
<feature type="region of interest" description="Disordered" evidence="1">
    <location>
        <begin position="1"/>
        <end position="20"/>
    </location>
</feature>
<comment type="caution">
    <text evidence="3">The sequence shown here is derived from an EMBL/GenBank/DDBJ whole genome shotgun (WGS) entry which is preliminary data.</text>
</comment>
<dbReference type="PANTHER" id="PTHR47843">
    <property type="entry name" value="BTB DOMAIN-CONTAINING PROTEIN-RELATED"/>
    <property type="match status" value="1"/>
</dbReference>
<evidence type="ECO:0000256" key="1">
    <source>
        <dbReference type="SAM" id="MobiDB-lite"/>
    </source>
</evidence>
<proteinExistence type="predicted"/>
<dbReference type="InterPro" id="IPR011333">
    <property type="entry name" value="SKP1/BTB/POZ_sf"/>
</dbReference>
<feature type="domain" description="BTB" evidence="2">
    <location>
        <begin position="32"/>
        <end position="101"/>
    </location>
</feature>
<name>A0A9P8GML3_AURME</name>
<dbReference type="PANTHER" id="PTHR47843:SF2">
    <property type="entry name" value="BTB DOMAIN-CONTAINING PROTEIN"/>
    <property type="match status" value="1"/>
</dbReference>
<gene>
    <name evidence="3" type="ORF">KCV03_g2475</name>
</gene>
<accession>A0A9P8GML3</accession>
<feature type="non-terminal residue" evidence="3">
    <location>
        <position position="1"/>
    </location>
</feature>
<feature type="compositionally biased region" description="Polar residues" evidence="1">
    <location>
        <begin position="1"/>
        <end position="12"/>
    </location>
</feature>
<dbReference type="SUPFAM" id="SSF54695">
    <property type="entry name" value="POZ domain"/>
    <property type="match status" value="1"/>
</dbReference>
<protein>
    <recommendedName>
        <fullName evidence="2">BTB domain-containing protein</fullName>
    </recommendedName>
</protein>
<dbReference type="OrthoDB" id="194443at2759"/>
<organism evidence="3 4">
    <name type="scientific">Aureobasidium melanogenum</name>
    <name type="common">Aureobasidium pullulans var. melanogenum</name>
    <dbReference type="NCBI Taxonomy" id="46634"/>
    <lineage>
        <taxon>Eukaryota</taxon>
        <taxon>Fungi</taxon>
        <taxon>Dikarya</taxon>
        <taxon>Ascomycota</taxon>
        <taxon>Pezizomycotina</taxon>
        <taxon>Dothideomycetes</taxon>
        <taxon>Dothideomycetidae</taxon>
        <taxon>Dothideales</taxon>
        <taxon>Saccotheciaceae</taxon>
        <taxon>Aureobasidium</taxon>
    </lineage>
</organism>
<dbReference type="SMART" id="SM00225">
    <property type="entry name" value="BTB"/>
    <property type="match status" value="1"/>
</dbReference>
<dbReference type="CDD" id="cd18186">
    <property type="entry name" value="BTB_POZ_ZBTB_KLHL-like"/>
    <property type="match status" value="1"/>
</dbReference>
<dbReference type="InterPro" id="IPR000210">
    <property type="entry name" value="BTB/POZ_dom"/>
</dbReference>
<evidence type="ECO:0000259" key="2">
    <source>
        <dbReference type="PROSITE" id="PS50097"/>
    </source>
</evidence>
<evidence type="ECO:0000313" key="4">
    <source>
        <dbReference type="Proteomes" id="UP000767238"/>
    </source>
</evidence>
<dbReference type="PROSITE" id="PS50097">
    <property type="entry name" value="BTB"/>
    <property type="match status" value="1"/>
</dbReference>
<reference evidence="3" key="2">
    <citation type="submission" date="2021-08" db="EMBL/GenBank/DDBJ databases">
        <authorList>
            <person name="Gostincar C."/>
            <person name="Sun X."/>
            <person name="Song Z."/>
            <person name="Gunde-Cimerman N."/>
        </authorList>
    </citation>
    <scope>NUCLEOTIDE SEQUENCE</scope>
    <source>
        <strain evidence="3">EXF-8016</strain>
    </source>
</reference>